<organism evidence="6 7">
    <name type="scientific">Faecalibacillus intestinalis</name>
    <dbReference type="NCBI Taxonomy" id="1982626"/>
    <lineage>
        <taxon>Bacteria</taxon>
        <taxon>Bacillati</taxon>
        <taxon>Bacillota</taxon>
        <taxon>Erysipelotrichia</taxon>
        <taxon>Erysipelotrichales</taxon>
        <taxon>Coprobacillaceae</taxon>
        <taxon>Faecalibacillus</taxon>
    </lineage>
</organism>
<dbReference type="AlphaFoldDB" id="A0AAP2XNU3"/>
<dbReference type="InterPro" id="IPR051793">
    <property type="entry name" value="NADH:flavin_oxidoreductase"/>
</dbReference>
<dbReference type="EMBL" id="JANGBO010000018">
    <property type="protein sequence ID" value="MCQ5062749.1"/>
    <property type="molecule type" value="Genomic_DNA"/>
</dbReference>
<dbReference type="RefSeq" id="WP_256179847.1">
    <property type="nucleotide sequence ID" value="NZ_JANGBO010000018.1"/>
</dbReference>
<dbReference type="SUPFAM" id="SSF51905">
    <property type="entry name" value="FAD/NAD(P)-binding domain"/>
    <property type="match status" value="1"/>
</dbReference>
<evidence type="ECO:0000313" key="6">
    <source>
        <dbReference type="EMBL" id="MCQ5062749.1"/>
    </source>
</evidence>
<evidence type="ECO:0000256" key="2">
    <source>
        <dbReference type="ARBA" id="ARBA00022630"/>
    </source>
</evidence>
<dbReference type="Proteomes" id="UP001204814">
    <property type="component" value="Unassembled WGS sequence"/>
</dbReference>
<gene>
    <name evidence="6" type="ORF">NE542_13065</name>
</gene>
<dbReference type="PANTHER" id="PTHR42917">
    <property type="entry name" value="2,4-DIENOYL-COA REDUCTASE"/>
    <property type="match status" value="1"/>
</dbReference>
<proteinExistence type="predicted"/>
<evidence type="ECO:0000256" key="4">
    <source>
        <dbReference type="ARBA" id="ARBA00023002"/>
    </source>
</evidence>
<dbReference type="InterPro" id="IPR023753">
    <property type="entry name" value="FAD/NAD-binding_dom"/>
</dbReference>
<dbReference type="PRINTS" id="PR00411">
    <property type="entry name" value="PNDRDTASEI"/>
</dbReference>
<keyword evidence="4" id="KW-0560">Oxidoreductase</keyword>
<dbReference type="GO" id="GO:0016491">
    <property type="term" value="F:oxidoreductase activity"/>
    <property type="evidence" value="ECO:0007669"/>
    <property type="project" value="UniProtKB-KW"/>
</dbReference>
<evidence type="ECO:0000259" key="5">
    <source>
        <dbReference type="Pfam" id="PF07992"/>
    </source>
</evidence>
<accession>A0AAP2XNU3</accession>
<sequence length="167" mass="19121">MSSIDKFMNHLDLYPDDTTNKEIVIVGGGAVGLDVAEYFANRGASPTIIEMMDQIGRDLDPVTKSQTKEMMEKHHVKQMTSTKLKEVHEDYFIVENDGKESKIPFDYGFVCLGMKAYNPLYLQLKDYYQDKNGDVLEIGDCKRARRIIEGTQEGRNIIHLLKQKELL</sequence>
<evidence type="ECO:0000313" key="7">
    <source>
        <dbReference type="Proteomes" id="UP001204814"/>
    </source>
</evidence>
<dbReference type="Gene3D" id="3.50.50.60">
    <property type="entry name" value="FAD/NAD(P)-binding domain"/>
    <property type="match status" value="1"/>
</dbReference>
<comment type="caution">
    <text evidence="6">The sequence shown here is derived from an EMBL/GenBank/DDBJ whole genome shotgun (WGS) entry which is preliminary data.</text>
</comment>
<protein>
    <submittedName>
        <fullName evidence="6">NAD(P)/FAD-dependent oxidoreductase</fullName>
    </submittedName>
</protein>
<name>A0AAP2XNU3_9FIRM</name>
<evidence type="ECO:0000256" key="1">
    <source>
        <dbReference type="ARBA" id="ARBA00001917"/>
    </source>
</evidence>
<keyword evidence="3" id="KW-0288">FMN</keyword>
<evidence type="ECO:0000256" key="3">
    <source>
        <dbReference type="ARBA" id="ARBA00022643"/>
    </source>
</evidence>
<dbReference type="Pfam" id="PF07992">
    <property type="entry name" value="Pyr_redox_2"/>
    <property type="match status" value="1"/>
</dbReference>
<dbReference type="InterPro" id="IPR036188">
    <property type="entry name" value="FAD/NAD-bd_sf"/>
</dbReference>
<dbReference type="PANTHER" id="PTHR42917:SF2">
    <property type="entry name" value="2,4-DIENOYL-COA REDUCTASE [(2E)-ENOYL-COA-PRODUCING]"/>
    <property type="match status" value="1"/>
</dbReference>
<reference evidence="6" key="1">
    <citation type="submission" date="2022-06" db="EMBL/GenBank/DDBJ databases">
        <title>Isolation of gut microbiota from human fecal samples.</title>
        <authorList>
            <person name="Pamer E.G."/>
            <person name="Barat B."/>
            <person name="Waligurski E."/>
            <person name="Medina S."/>
            <person name="Paddock L."/>
            <person name="Mostad J."/>
        </authorList>
    </citation>
    <scope>NUCLEOTIDE SEQUENCE</scope>
    <source>
        <strain evidence="6">DFI.6.24</strain>
    </source>
</reference>
<comment type="cofactor">
    <cofactor evidence="1">
        <name>FMN</name>
        <dbReference type="ChEBI" id="CHEBI:58210"/>
    </cofactor>
</comment>
<feature type="domain" description="FAD/NAD(P)-binding" evidence="5">
    <location>
        <begin position="17"/>
        <end position="142"/>
    </location>
</feature>
<keyword evidence="2" id="KW-0285">Flavoprotein</keyword>